<comment type="caution">
    <text evidence="10">The sequence shown here is derived from an EMBL/GenBank/DDBJ whole genome shotgun (WGS) entry which is preliminary data.</text>
</comment>
<proteinExistence type="inferred from homology"/>
<evidence type="ECO:0000256" key="2">
    <source>
        <dbReference type="ARBA" id="ARBA00019841"/>
    </source>
</evidence>
<dbReference type="Pfam" id="PF01368">
    <property type="entry name" value="DHH"/>
    <property type="match status" value="1"/>
</dbReference>
<dbReference type="Gene3D" id="3.90.1640.30">
    <property type="match status" value="1"/>
</dbReference>
<feature type="domain" description="Helicase ATP-binding" evidence="8">
    <location>
        <begin position="645"/>
        <end position="820"/>
    </location>
</feature>
<dbReference type="InterPro" id="IPR003156">
    <property type="entry name" value="DHHA1_dom"/>
</dbReference>
<evidence type="ECO:0000313" key="11">
    <source>
        <dbReference type="Proteomes" id="UP000787322"/>
    </source>
</evidence>
<dbReference type="Pfam" id="PF02272">
    <property type="entry name" value="DHHA1"/>
    <property type="match status" value="1"/>
</dbReference>
<dbReference type="InterPro" id="IPR051673">
    <property type="entry name" value="SSDNA_exonuclease_RecJ"/>
</dbReference>
<name>A0A9D5X5P6_9ACTN</name>
<dbReference type="GO" id="GO:0003676">
    <property type="term" value="F:nucleic acid binding"/>
    <property type="evidence" value="ECO:0007669"/>
    <property type="project" value="InterPro"/>
</dbReference>
<feature type="domain" description="Helicase C-terminal" evidence="9">
    <location>
        <begin position="841"/>
        <end position="994"/>
    </location>
</feature>
<dbReference type="SUPFAM" id="SSF64182">
    <property type="entry name" value="DHH phosphoesterases"/>
    <property type="match status" value="1"/>
</dbReference>
<dbReference type="InterPro" id="IPR041122">
    <property type="entry name" value="RecJ_OB"/>
</dbReference>
<evidence type="ECO:0000256" key="5">
    <source>
        <dbReference type="ARBA" id="ARBA00022801"/>
    </source>
</evidence>
<dbReference type="Pfam" id="PF17768">
    <property type="entry name" value="RecJ_OB"/>
    <property type="match status" value="1"/>
</dbReference>
<keyword evidence="3" id="KW-0540">Nuclease</keyword>
<dbReference type="NCBIfam" id="TIGR00644">
    <property type="entry name" value="recJ"/>
    <property type="match status" value="1"/>
</dbReference>
<dbReference type="InterPro" id="IPR027417">
    <property type="entry name" value="P-loop_NTPase"/>
</dbReference>
<protein>
    <recommendedName>
        <fullName evidence="2">Single-stranded-DNA-specific exonuclease RecJ</fullName>
    </recommendedName>
</protein>
<keyword evidence="6 10" id="KW-0269">Exonuclease</keyword>
<evidence type="ECO:0000313" key="10">
    <source>
        <dbReference type="EMBL" id="MBF4802750.1"/>
    </source>
</evidence>
<dbReference type="Pfam" id="PF00270">
    <property type="entry name" value="DEAD"/>
    <property type="match status" value="1"/>
</dbReference>
<reference evidence="10" key="1">
    <citation type="submission" date="2020-04" db="EMBL/GenBank/DDBJ databases">
        <title>Deep metagenomics examines the oral microbiome during advanced dental caries in children, revealing novel taxa and co-occurrences with host molecules.</title>
        <authorList>
            <person name="Baker J.L."/>
            <person name="Morton J.T."/>
            <person name="Dinis M."/>
            <person name="Alvarez R."/>
            <person name="Tran N.C."/>
            <person name="Knight R."/>
            <person name="Edlund A."/>
        </authorList>
    </citation>
    <scope>NUCLEOTIDE SEQUENCE</scope>
    <source>
        <strain evidence="10">JCVI_3_bin.11</strain>
    </source>
</reference>
<dbReference type="PANTHER" id="PTHR30255:SF2">
    <property type="entry name" value="SINGLE-STRANDED-DNA-SPECIFIC EXONUCLEASE RECJ"/>
    <property type="match status" value="1"/>
</dbReference>
<sequence length="1120" mass="122331">MPGIEKSTRWSVLTQDVYLESLFKKELHVTSLVARVLVARGFTDVAAAQEFLSPSLQRDWLDPQCIPGMAEVAAHVHKAIVEHKKIAVFGDFDVDGMSSTCLLTLALRRLGADVLPYIPHRFGEGYGLSKEALARVLQDRKPDLIITVDNGIAAAQEVAWLLQQGIDVVVTDHHEPADLVPQGVPVTDPKLIEDCPSRELAGAGVALKLVQVLGQLQDQPQLWLDYIDVAMLGTLSDMMMLNKENRALVSEGVKRLQKGLRPGLVALAAVAGQDIAQISADNLPFSIIPRLNAAGRMGTTDIALDLLLTEDAEEATILAGKLEEINSERRAIEAKLTDEALEQAKEIYDGGHAIVLAKEGWHEGVKGIVASRIVNRYHVPCILFTIQDGVARGSGRSVGSVDLFHAVEQCADLTVRFGGHQGAVGVTVETAKIDAFRKRLSKVMAELPEEEFEASGEVTALVNLDEITINSIDALEALQPFGQGNKKPLFGVKGVVMKNRSRVGAGGAHLCFMASNGISSISSIMFRTPHVEAAAEYDGAVDLIFEAVNETWQGRTKPKLMVRDILYRDFTDEDDGPIEADLLGSAADLPLVVTKETTEADAASQEQAQQKRRELESLSSEELTQTLVTSMIGSRELLPLQKKTLEVLSQGTSCLSVMATGRGKSLIFQVHAARVALLQHKMSVFVYPLRALINDQVQSIKNTFEPLGISVEVLNGETDLSSREDLFARMRNNELDIVLTTPEFFSLHADQFVAAQNISFVVFDEAHHVGMNASEGRLAYAQMPQVLKMLGSPQILATTATATTKSAQNICELLSIEAEHVYKDKTARTNLELKNLRGAKDRECALLSLVSDGTKTVVYVNSREQAQALTRMLRHRIPELGHKIAFYHAGLTPQIRKNVERAFRRGDVCCIIATSAFGEGVNISDIRQVILYHLPFGRVAFNQMSGRAGRDGKPSVIQMLFDAHDMRVNERILSSHAPQREALVAVYRALTALQPKLGTQTADSALTDEDIAQMALEIDPRSKADEQTVRVALDVFAELGFISIEGFDQTRTISVNSQASHMDLLESARYAEGLKAHAEFESFAQWVLSASPDELADAITKPIVPEIGSTFDGGRESSDE</sequence>
<evidence type="ECO:0000259" key="8">
    <source>
        <dbReference type="PROSITE" id="PS51192"/>
    </source>
</evidence>
<organism evidence="10 11">
    <name type="scientific">Lancefieldella parvula</name>
    <dbReference type="NCBI Taxonomy" id="1382"/>
    <lineage>
        <taxon>Bacteria</taxon>
        <taxon>Bacillati</taxon>
        <taxon>Actinomycetota</taxon>
        <taxon>Coriobacteriia</taxon>
        <taxon>Coriobacteriales</taxon>
        <taxon>Atopobiaceae</taxon>
        <taxon>Lancefieldella</taxon>
    </lineage>
</organism>
<evidence type="ECO:0000256" key="3">
    <source>
        <dbReference type="ARBA" id="ARBA00022722"/>
    </source>
</evidence>
<dbReference type="Proteomes" id="UP000787322">
    <property type="component" value="Unassembled WGS sequence"/>
</dbReference>
<dbReference type="InterPro" id="IPR038763">
    <property type="entry name" value="DHH_sf"/>
</dbReference>
<dbReference type="AlphaFoldDB" id="A0A9D5X5P6"/>
<evidence type="ECO:0000256" key="7">
    <source>
        <dbReference type="ARBA" id="ARBA00022840"/>
    </source>
</evidence>
<dbReference type="GO" id="GO:0006310">
    <property type="term" value="P:DNA recombination"/>
    <property type="evidence" value="ECO:0007669"/>
    <property type="project" value="InterPro"/>
</dbReference>
<dbReference type="InterPro" id="IPR004610">
    <property type="entry name" value="RecJ"/>
</dbReference>
<dbReference type="InterPro" id="IPR001667">
    <property type="entry name" value="DDH_dom"/>
</dbReference>
<gene>
    <name evidence="10" type="primary">recJ</name>
    <name evidence="10" type="ORF">HXK24_02855</name>
</gene>
<dbReference type="InterPro" id="IPR011545">
    <property type="entry name" value="DEAD/DEAH_box_helicase_dom"/>
</dbReference>
<dbReference type="PROSITE" id="PS51192">
    <property type="entry name" value="HELICASE_ATP_BIND_1"/>
    <property type="match status" value="1"/>
</dbReference>
<dbReference type="PANTHER" id="PTHR30255">
    <property type="entry name" value="SINGLE-STRANDED-DNA-SPECIFIC EXONUCLEASE RECJ"/>
    <property type="match status" value="1"/>
</dbReference>
<keyword evidence="7" id="KW-0067">ATP-binding</keyword>
<dbReference type="Gene3D" id="3.10.310.30">
    <property type="match status" value="1"/>
</dbReference>
<dbReference type="SUPFAM" id="SSF52540">
    <property type="entry name" value="P-loop containing nucleoside triphosphate hydrolases"/>
    <property type="match status" value="1"/>
</dbReference>
<dbReference type="Pfam" id="PF00271">
    <property type="entry name" value="Helicase_C"/>
    <property type="match status" value="1"/>
</dbReference>
<keyword evidence="5" id="KW-0378">Hydrolase</keyword>
<accession>A0A9D5X5P6</accession>
<dbReference type="InterPro" id="IPR001650">
    <property type="entry name" value="Helicase_C-like"/>
</dbReference>
<dbReference type="PROSITE" id="PS51194">
    <property type="entry name" value="HELICASE_CTER"/>
    <property type="match status" value="1"/>
</dbReference>
<dbReference type="SMART" id="SM00487">
    <property type="entry name" value="DEXDc"/>
    <property type="match status" value="1"/>
</dbReference>
<evidence type="ECO:0000256" key="1">
    <source>
        <dbReference type="ARBA" id="ARBA00005915"/>
    </source>
</evidence>
<keyword evidence="4" id="KW-0547">Nucleotide-binding</keyword>
<dbReference type="Gene3D" id="3.40.50.300">
    <property type="entry name" value="P-loop containing nucleotide triphosphate hydrolases"/>
    <property type="match status" value="2"/>
</dbReference>
<evidence type="ECO:0000256" key="6">
    <source>
        <dbReference type="ARBA" id="ARBA00022839"/>
    </source>
</evidence>
<dbReference type="InterPro" id="IPR014001">
    <property type="entry name" value="Helicase_ATP-bd"/>
</dbReference>
<dbReference type="GO" id="GO:0006281">
    <property type="term" value="P:DNA repair"/>
    <property type="evidence" value="ECO:0007669"/>
    <property type="project" value="InterPro"/>
</dbReference>
<dbReference type="EMBL" id="JABZGU010000044">
    <property type="protein sequence ID" value="MBF4802750.1"/>
    <property type="molecule type" value="Genomic_DNA"/>
</dbReference>
<comment type="similarity">
    <text evidence="1">Belongs to the RecJ family.</text>
</comment>
<evidence type="ECO:0000256" key="4">
    <source>
        <dbReference type="ARBA" id="ARBA00022741"/>
    </source>
</evidence>
<evidence type="ECO:0000259" key="9">
    <source>
        <dbReference type="PROSITE" id="PS51194"/>
    </source>
</evidence>
<dbReference type="SMART" id="SM00490">
    <property type="entry name" value="HELICc"/>
    <property type="match status" value="1"/>
</dbReference>
<dbReference type="GO" id="GO:0008409">
    <property type="term" value="F:5'-3' exonuclease activity"/>
    <property type="evidence" value="ECO:0007669"/>
    <property type="project" value="InterPro"/>
</dbReference>
<dbReference type="GO" id="GO:0005524">
    <property type="term" value="F:ATP binding"/>
    <property type="evidence" value="ECO:0007669"/>
    <property type="project" value="UniProtKB-KW"/>
</dbReference>